<dbReference type="SUPFAM" id="SSF103473">
    <property type="entry name" value="MFS general substrate transporter"/>
    <property type="match status" value="1"/>
</dbReference>
<dbReference type="AlphaFoldDB" id="A0AAD9W2U6"/>
<keyword evidence="3 6" id="KW-0812">Transmembrane</keyword>
<evidence type="ECO:0000313" key="9">
    <source>
        <dbReference type="Proteomes" id="UP001265746"/>
    </source>
</evidence>
<dbReference type="InterPro" id="IPR020846">
    <property type="entry name" value="MFS_dom"/>
</dbReference>
<dbReference type="InterPro" id="IPR011701">
    <property type="entry name" value="MFS"/>
</dbReference>
<proteinExistence type="predicted"/>
<dbReference type="GO" id="GO:0016020">
    <property type="term" value="C:membrane"/>
    <property type="evidence" value="ECO:0007669"/>
    <property type="project" value="UniProtKB-SubCell"/>
</dbReference>
<evidence type="ECO:0000256" key="1">
    <source>
        <dbReference type="ARBA" id="ARBA00004141"/>
    </source>
</evidence>
<evidence type="ECO:0000256" key="3">
    <source>
        <dbReference type="ARBA" id="ARBA00022692"/>
    </source>
</evidence>
<keyword evidence="5 6" id="KW-0472">Membrane</keyword>
<evidence type="ECO:0000256" key="4">
    <source>
        <dbReference type="ARBA" id="ARBA00022989"/>
    </source>
</evidence>
<keyword evidence="4 6" id="KW-1133">Transmembrane helix</keyword>
<dbReference type="Proteomes" id="UP001265746">
    <property type="component" value="Unassembled WGS sequence"/>
</dbReference>
<comment type="caution">
    <text evidence="8">The sequence shown here is derived from an EMBL/GenBank/DDBJ whole genome shotgun (WGS) entry which is preliminary data.</text>
</comment>
<evidence type="ECO:0000313" key="8">
    <source>
        <dbReference type="EMBL" id="KAK2606788.1"/>
    </source>
</evidence>
<reference evidence="8" key="1">
    <citation type="submission" date="2023-06" db="EMBL/GenBank/DDBJ databases">
        <authorList>
            <person name="Noh H."/>
        </authorList>
    </citation>
    <scope>NUCLEOTIDE SEQUENCE</scope>
    <source>
        <strain evidence="8">DUCC20226</strain>
    </source>
</reference>
<keyword evidence="2" id="KW-0813">Transport</keyword>
<gene>
    <name evidence="8" type="ORF">N8I77_005515</name>
</gene>
<evidence type="ECO:0000256" key="5">
    <source>
        <dbReference type="ARBA" id="ARBA00023136"/>
    </source>
</evidence>
<organism evidence="8 9">
    <name type="scientific">Phomopsis amygdali</name>
    <name type="common">Fusicoccum amygdali</name>
    <dbReference type="NCBI Taxonomy" id="1214568"/>
    <lineage>
        <taxon>Eukaryota</taxon>
        <taxon>Fungi</taxon>
        <taxon>Dikarya</taxon>
        <taxon>Ascomycota</taxon>
        <taxon>Pezizomycotina</taxon>
        <taxon>Sordariomycetes</taxon>
        <taxon>Sordariomycetidae</taxon>
        <taxon>Diaporthales</taxon>
        <taxon>Diaporthaceae</taxon>
        <taxon>Diaporthe</taxon>
    </lineage>
</organism>
<dbReference type="InterPro" id="IPR036259">
    <property type="entry name" value="MFS_trans_sf"/>
</dbReference>
<feature type="transmembrane region" description="Helical" evidence="6">
    <location>
        <begin position="96"/>
        <end position="116"/>
    </location>
</feature>
<dbReference type="Pfam" id="PF07690">
    <property type="entry name" value="MFS_1"/>
    <property type="match status" value="1"/>
</dbReference>
<dbReference type="GO" id="GO:0022857">
    <property type="term" value="F:transmembrane transporter activity"/>
    <property type="evidence" value="ECO:0007669"/>
    <property type="project" value="InterPro"/>
</dbReference>
<comment type="subcellular location">
    <subcellularLocation>
        <location evidence="1">Membrane</location>
        <topology evidence="1">Multi-pass membrane protein</topology>
    </subcellularLocation>
</comment>
<dbReference type="FunFam" id="1.20.1250.20:FF:000516">
    <property type="entry name" value="Alternative sulfate transporter"/>
    <property type="match status" value="1"/>
</dbReference>
<evidence type="ECO:0000256" key="6">
    <source>
        <dbReference type="SAM" id="Phobius"/>
    </source>
</evidence>
<feature type="transmembrane region" description="Helical" evidence="6">
    <location>
        <begin position="160"/>
        <end position="181"/>
    </location>
</feature>
<dbReference type="PROSITE" id="PS50850">
    <property type="entry name" value="MFS"/>
    <property type="match status" value="1"/>
</dbReference>
<evidence type="ECO:0000259" key="7">
    <source>
        <dbReference type="PROSITE" id="PS50850"/>
    </source>
</evidence>
<feature type="transmembrane region" description="Helical" evidence="6">
    <location>
        <begin position="275"/>
        <end position="292"/>
    </location>
</feature>
<dbReference type="Pfam" id="PF01755">
    <property type="entry name" value="Glyco_transf_25"/>
    <property type="match status" value="1"/>
</dbReference>
<sequence length="765" mass="84206">MPLLVAGFLVLQLDRSNISNAMTDTLTEDLKITANDVNVGSQLMSAGIVIAELPSNLILQRVGAPVWLTFQMGVWGTIALTQAWCTNINSFLATKFLLGIWEGGYIPGGQYMLALFYTREQLALRTAIFYFGNYAATAIGSLMAAGILKLSGNLGYSGWQWLFIVEGAITLVVFLAFVIFLPKSPGHTAPIHGYFDLFTPRQRQILRARIMADDETKGADKAHITLRSFAEALKDYRLWLHMLLNLVALSPKGGLQLYGPTIIKNLGFSRTNANLLNAVSSVLVILLSWLISFASDRTRWRGPWCIVAFSWSIIFAGVLYGLPSGSDKWAQYSIFTLLSGGNALAQGLNDAWVSINAVNPSKRSIGLAMAVMGSNLGAIAGGQLFRADDAPRYTRAFMAILAFDYATTYMPPTKSATSHAVPRPPEKLYGKAYKGHSQPDDINRVTNGTLGFSKIFVVGLPERSDKRDAMVLTAALTGFHVDFVDGVKGESIPDKAVPFGINRQALMENNLGSWRGHMNAVRRIVEEDLESALIMEDDMDWDVRLRSQLEKVAKGTREIFGGGSNPHSPYGDNWDVLWLGHCGEPFPEFLEENKDKPLDHPGFQFMKHKYVIENDPTVPPPDRTTGLVDFHAHPYTRWVHVSAAPICTFAYALSQRGARKVLFDLSVDHLTGAFDNALAGLCRRSVAAVGEENVEGDRGLNTKCISVTPPVFFHHKAKGMVVGDSDIQDVGGDAVRDKGTTENIMWSARNNIRNMIMGREMESQF</sequence>
<dbReference type="Gene3D" id="1.20.1250.20">
    <property type="entry name" value="MFS general substrate transporter like domains"/>
    <property type="match status" value="2"/>
</dbReference>
<dbReference type="EMBL" id="JAUJFL010000003">
    <property type="protein sequence ID" value="KAK2606788.1"/>
    <property type="molecule type" value="Genomic_DNA"/>
</dbReference>
<dbReference type="InterPro" id="IPR002654">
    <property type="entry name" value="Glyco_trans_25"/>
</dbReference>
<dbReference type="CDD" id="cd06532">
    <property type="entry name" value="Glyco_transf_25"/>
    <property type="match status" value="1"/>
</dbReference>
<dbReference type="PANTHER" id="PTHR43791">
    <property type="entry name" value="PERMEASE-RELATED"/>
    <property type="match status" value="1"/>
</dbReference>
<protein>
    <recommendedName>
        <fullName evidence="7">Major facilitator superfamily (MFS) profile domain-containing protein</fullName>
    </recommendedName>
</protein>
<feature type="transmembrane region" description="Helical" evidence="6">
    <location>
        <begin position="304"/>
        <end position="323"/>
    </location>
</feature>
<accession>A0AAD9W2U6</accession>
<feature type="transmembrane region" description="Helical" evidence="6">
    <location>
        <begin position="128"/>
        <end position="148"/>
    </location>
</feature>
<keyword evidence="9" id="KW-1185">Reference proteome</keyword>
<dbReference type="PANTHER" id="PTHR43791:SF32">
    <property type="entry name" value="MAJOR FACILITATOR SUPERFAMILY (MFS) PROFILE DOMAIN-CONTAINING PROTEIN"/>
    <property type="match status" value="1"/>
</dbReference>
<feature type="transmembrane region" description="Helical" evidence="6">
    <location>
        <begin position="365"/>
        <end position="385"/>
    </location>
</feature>
<name>A0AAD9W2U6_PHOAM</name>
<evidence type="ECO:0000256" key="2">
    <source>
        <dbReference type="ARBA" id="ARBA00022448"/>
    </source>
</evidence>
<feature type="domain" description="Major facilitator superfamily (MFS) profile" evidence="7">
    <location>
        <begin position="1"/>
        <end position="414"/>
    </location>
</feature>